<dbReference type="EMBL" id="WAJS01000017">
    <property type="protein sequence ID" value="KAB1647963.1"/>
    <property type="molecule type" value="Genomic_DNA"/>
</dbReference>
<dbReference type="RefSeq" id="WP_028026576.1">
    <property type="nucleotide sequence ID" value="NZ_JANJZI010000003.1"/>
</dbReference>
<reference evidence="1 2" key="1">
    <citation type="submission" date="2019-09" db="EMBL/GenBank/DDBJ databases">
        <title>Whole genome shotgun sequencing (WGS) of Ellagibacter isourolithinifaciens DSM 104140(T) and Adlercreutzia muris DSM 29508(T).</title>
        <authorList>
            <person name="Stoll D.A."/>
            <person name="Danylec N."/>
            <person name="Huch M."/>
        </authorList>
    </citation>
    <scope>NUCLEOTIDE SEQUENCE [LARGE SCALE GENOMIC DNA]</scope>
    <source>
        <strain evidence="1 2">DSM 29508</strain>
    </source>
</reference>
<gene>
    <name evidence="1" type="ORF">F8D48_06635</name>
</gene>
<sequence>MPRIGETGEFYRPVIDDAVLAYTAVHRINMDDFARDVMGMAPGTFSAKRRGLREFSLGETAKLARITGFSLDEAVCLGDGGAA</sequence>
<organism evidence="1 2">
    <name type="scientific">Adlercreutzia muris</name>
    <dbReference type="NCBI Taxonomy" id="1796610"/>
    <lineage>
        <taxon>Bacteria</taxon>
        <taxon>Bacillati</taxon>
        <taxon>Actinomycetota</taxon>
        <taxon>Coriobacteriia</taxon>
        <taxon>Eggerthellales</taxon>
        <taxon>Eggerthellaceae</taxon>
        <taxon>Adlercreutzia</taxon>
    </lineage>
</organism>
<evidence type="ECO:0000313" key="2">
    <source>
        <dbReference type="Proteomes" id="UP000479639"/>
    </source>
</evidence>
<dbReference type="AlphaFoldDB" id="A0A7C8G020"/>
<protein>
    <recommendedName>
        <fullName evidence="3">XRE family transcriptional regulator</fullName>
    </recommendedName>
</protein>
<proteinExistence type="predicted"/>
<accession>A0A7C8G020</accession>
<evidence type="ECO:0000313" key="1">
    <source>
        <dbReference type="EMBL" id="KAB1647963.1"/>
    </source>
</evidence>
<comment type="caution">
    <text evidence="1">The sequence shown here is derived from an EMBL/GenBank/DDBJ whole genome shotgun (WGS) entry which is preliminary data.</text>
</comment>
<name>A0A7C8G020_9ACTN</name>
<keyword evidence="2" id="KW-1185">Reference proteome</keyword>
<evidence type="ECO:0008006" key="3">
    <source>
        <dbReference type="Google" id="ProtNLM"/>
    </source>
</evidence>
<dbReference type="Proteomes" id="UP000479639">
    <property type="component" value="Unassembled WGS sequence"/>
</dbReference>